<dbReference type="WBParaSite" id="nRc.2.0.1.t22873-RA">
    <property type="protein sequence ID" value="nRc.2.0.1.t22873-RA"/>
    <property type="gene ID" value="nRc.2.0.1.g22873"/>
</dbReference>
<keyword evidence="1" id="KW-0732">Signal</keyword>
<dbReference type="AlphaFoldDB" id="A0A915J8S1"/>
<evidence type="ECO:0000313" key="2">
    <source>
        <dbReference type="Proteomes" id="UP000887565"/>
    </source>
</evidence>
<feature type="signal peptide" evidence="1">
    <location>
        <begin position="1"/>
        <end position="17"/>
    </location>
</feature>
<protein>
    <submittedName>
        <fullName evidence="3">Uncharacterized protein</fullName>
    </submittedName>
</protein>
<accession>A0A915J8S1</accession>
<proteinExistence type="predicted"/>
<keyword evidence="2" id="KW-1185">Reference proteome</keyword>
<evidence type="ECO:0000256" key="1">
    <source>
        <dbReference type="SAM" id="SignalP"/>
    </source>
</evidence>
<name>A0A915J8S1_ROMCU</name>
<dbReference type="Proteomes" id="UP000887565">
    <property type="component" value="Unplaced"/>
</dbReference>
<evidence type="ECO:0000313" key="3">
    <source>
        <dbReference type="WBParaSite" id="nRc.2.0.1.t22873-RA"/>
    </source>
</evidence>
<reference evidence="3" key="1">
    <citation type="submission" date="2022-11" db="UniProtKB">
        <authorList>
            <consortium name="WormBaseParasite"/>
        </authorList>
    </citation>
    <scope>IDENTIFICATION</scope>
</reference>
<feature type="chain" id="PRO_5037586347" evidence="1">
    <location>
        <begin position="18"/>
        <end position="82"/>
    </location>
</feature>
<organism evidence="2 3">
    <name type="scientific">Romanomermis culicivorax</name>
    <name type="common">Nematode worm</name>
    <dbReference type="NCBI Taxonomy" id="13658"/>
    <lineage>
        <taxon>Eukaryota</taxon>
        <taxon>Metazoa</taxon>
        <taxon>Ecdysozoa</taxon>
        <taxon>Nematoda</taxon>
        <taxon>Enoplea</taxon>
        <taxon>Dorylaimia</taxon>
        <taxon>Mermithida</taxon>
        <taxon>Mermithoidea</taxon>
        <taxon>Mermithidae</taxon>
        <taxon>Romanomermis</taxon>
    </lineage>
</organism>
<sequence>MIKIVEILLIIVHFLILEKNPCGCGRALRHRLRFRKPGSNSDNFDSQFENSDFKKFKASSVLFKLLKLANFGRILQKFGLLK</sequence>